<keyword evidence="1" id="KW-0472">Membrane</keyword>
<evidence type="ECO:0000256" key="1">
    <source>
        <dbReference type="SAM" id="Phobius"/>
    </source>
</evidence>
<protein>
    <submittedName>
        <fullName evidence="2">Uncharacterized protein</fullName>
    </submittedName>
</protein>
<comment type="caution">
    <text evidence="2">The sequence shown here is derived from an EMBL/GenBank/DDBJ whole genome shotgun (WGS) entry which is preliminary data.</text>
</comment>
<dbReference type="AlphaFoldDB" id="A0A3M7S3N4"/>
<keyword evidence="3" id="KW-1185">Reference proteome</keyword>
<feature type="transmembrane region" description="Helical" evidence="1">
    <location>
        <begin position="20"/>
        <end position="42"/>
    </location>
</feature>
<organism evidence="2 3">
    <name type="scientific">Brachionus plicatilis</name>
    <name type="common">Marine rotifer</name>
    <name type="synonym">Brachionus muelleri</name>
    <dbReference type="NCBI Taxonomy" id="10195"/>
    <lineage>
        <taxon>Eukaryota</taxon>
        <taxon>Metazoa</taxon>
        <taxon>Spiralia</taxon>
        <taxon>Gnathifera</taxon>
        <taxon>Rotifera</taxon>
        <taxon>Eurotatoria</taxon>
        <taxon>Monogononta</taxon>
        <taxon>Pseudotrocha</taxon>
        <taxon>Ploima</taxon>
        <taxon>Brachionidae</taxon>
        <taxon>Brachionus</taxon>
    </lineage>
</organism>
<keyword evidence="1" id="KW-0812">Transmembrane</keyword>
<proteinExistence type="predicted"/>
<accession>A0A3M7S3N4</accession>
<gene>
    <name evidence="2" type="ORF">BpHYR1_014751</name>
</gene>
<reference evidence="2 3" key="1">
    <citation type="journal article" date="2018" name="Sci. Rep.">
        <title>Genomic signatures of local adaptation to the degree of environmental predictability in rotifers.</title>
        <authorList>
            <person name="Franch-Gras L."/>
            <person name="Hahn C."/>
            <person name="Garcia-Roger E.M."/>
            <person name="Carmona M.J."/>
            <person name="Serra M."/>
            <person name="Gomez A."/>
        </authorList>
    </citation>
    <scope>NUCLEOTIDE SEQUENCE [LARGE SCALE GENOMIC DNA]</scope>
    <source>
        <strain evidence="2">HYR1</strain>
    </source>
</reference>
<dbReference type="Proteomes" id="UP000276133">
    <property type="component" value="Unassembled WGS sequence"/>
</dbReference>
<evidence type="ECO:0000313" key="2">
    <source>
        <dbReference type="EMBL" id="RNA30250.1"/>
    </source>
</evidence>
<dbReference type="EMBL" id="REGN01002108">
    <property type="protein sequence ID" value="RNA30250.1"/>
    <property type="molecule type" value="Genomic_DNA"/>
</dbReference>
<keyword evidence="1" id="KW-1133">Transmembrane helix</keyword>
<name>A0A3M7S3N4_BRAPC</name>
<sequence length="84" mass="9343">MATFIALIAYYVIPLTVSLLFMSSVCFSIILSTITTVLSVMVKFIATSLRFINANIPSHIDFICVARCIPHAAMHYLNNIKSFV</sequence>
<evidence type="ECO:0000313" key="3">
    <source>
        <dbReference type="Proteomes" id="UP000276133"/>
    </source>
</evidence>